<feature type="domain" description="Phosphoribosyltransferase" evidence="2">
    <location>
        <begin position="124"/>
        <end position="169"/>
    </location>
</feature>
<dbReference type="CDD" id="cd06223">
    <property type="entry name" value="PRTases_typeI"/>
    <property type="match status" value="1"/>
</dbReference>
<dbReference type="PANTHER" id="PTHR47505">
    <property type="entry name" value="DNA UTILIZATION PROTEIN YHGH"/>
    <property type="match status" value="1"/>
</dbReference>
<dbReference type="EMBL" id="CP051461">
    <property type="protein sequence ID" value="QJC57441.1"/>
    <property type="molecule type" value="Genomic_DNA"/>
</dbReference>
<comment type="similarity">
    <text evidence="1">Belongs to the ComF/GntX family.</text>
</comment>
<accession>A0A6H2HC33</accession>
<reference evidence="3 4" key="1">
    <citation type="submission" date="2020-04" db="EMBL/GenBank/DDBJ databases">
        <title>Complete genome of a Psychrophilic, Marine, Gas Vacuolate Bacterium Polaromonas vacuolata KCTC 22033T.</title>
        <authorList>
            <person name="Hwang K."/>
            <person name="Kim K.M."/>
        </authorList>
    </citation>
    <scope>NUCLEOTIDE SEQUENCE [LARGE SCALE GENOMIC DNA]</scope>
    <source>
        <strain evidence="3 4">KCTC 22033</strain>
    </source>
</reference>
<dbReference type="Gene3D" id="3.40.50.2020">
    <property type="match status" value="1"/>
</dbReference>
<dbReference type="Pfam" id="PF00156">
    <property type="entry name" value="Pribosyltran"/>
    <property type="match status" value="1"/>
</dbReference>
<dbReference type="InterPro" id="IPR051910">
    <property type="entry name" value="ComF/GntX_DNA_util-trans"/>
</dbReference>
<dbReference type="KEGG" id="pvac:HC248_02769"/>
<dbReference type="InterPro" id="IPR000836">
    <property type="entry name" value="PRTase_dom"/>
</dbReference>
<dbReference type="SUPFAM" id="SSF53271">
    <property type="entry name" value="PRTase-like"/>
    <property type="match status" value="1"/>
</dbReference>
<name>A0A6H2HC33_9BURK</name>
<keyword evidence="4" id="KW-1185">Reference proteome</keyword>
<sequence>MCLVAVDYAYPWSTLMTRYKFGAMPGWATFFAGLLLRSPDVPQALARLSADDFIIPIPLSAQRLQERGFNQTWELARALSTQSRSHAKSRANLLLRVRHTLPQTSLDRKARLLNLKGAFHVDPLLTSELSGKRVLLVDDVMTSGASMFSAAQALKAGGAAEVIAVAFARTP</sequence>
<evidence type="ECO:0000259" key="2">
    <source>
        <dbReference type="Pfam" id="PF00156"/>
    </source>
</evidence>
<dbReference type="AlphaFoldDB" id="A0A6H2HC33"/>
<dbReference type="Proteomes" id="UP000502041">
    <property type="component" value="Chromosome"/>
</dbReference>
<protein>
    <recommendedName>
        <fullName evidence="2">Phosphoribosyltransferase domain-containing protein</fullName>
    </recommendedName>
</protein>
<dbReference type="PANTHER" id="PTHR47505:SF1">
    <property type="entry name" value="DNA UTILIZATION PROTEIN YHGH"/>
    <property type="match status" value="1"/>
</dbReference>
<organism evidence="3 4">
    <name type="scientific">Polaromonas vacuolata</name>
    <dbReference type="NCBI Taxonomy" id="37448"/>
    <lineage>
        <taxon>Bacteria</taxon>
        <taxon>Pseudomonadati</taxon>
        <taxon>Pseudomonadota</taxon>
        <taxon>Betaproteobacteria</taxon>
        <taxon>Burkholderiales</taxon>
        <taxon>Comamonadaceae</taxon>
        <taxon>Polaromonas</taxon>
    </lineage>
</organism>
<evidence type="ECO:0000313" key="3">
    <source>
        <dbReference type="EMBL" id="QJC57441.1"/>
    </source>
</evidence>
<dbReference type="InterPro" id="IPR029057">
    <property type="entry name" value="PRTase-like"/>
</dbReference>
<evidence type="ECO:0000256" key="1">
    <source>
        <dbReference type="ARBA" id="ARBA00008007"/>
    </source>
</evidence>
<evidence type="ECO:0000313" key="4">
    <source>
        <dbReference type="Proteomes" id="UP000502041"/>
    </source>
</evidence>
<gene>
    <name evidence="3" type="ORF">HC248_02769</name>
</gene>
<proteinExistence type="inferred from homology"/>